<dbReference type="RefSeq" id="WP_154487094.1">
    <property type="nucleotide sequence ID" value="NZ_JAQYAR010000081.1"/>
</dbReference>
<accession>A0A844FNL1</accession>
<protein>
    <submittedName>
        <fullName evidence="2">Uncharacterized protein</fullName>
    </submittedName>
</protein>
<evidence type="ECO:0000256" key="1">
    <source>
        <dbReference type="SAM" id="SignalP"/>
    </source>
</evidence>
<sequence>MKPARLTAVLAASALFGIGAATTTNHAQASTLSKWGATKLYTTPKAVRGTWYTKSAFDNKVEKIKITAHKYNNVTLYKTPKNFSTLLGKFEKQSQSKQVKLRKTFSKIAEASTSSKFHGVQEMYMNNWLPEMGFGSYFVPVTRTRKGVRTRALRLEGGASHQVAGYAYPSKKLAK</sequence>
<feature type="signal peptide" evidence="1">
    <location>
        <begin position="1"/>
        <end position="29"/>
    </location>
</feature>
<organism evidence="2 3">
    <name type="scientific">Lactobacillus equicursoris</name>
    <dbReference type="NCBI Taxonomy" id="420645"/>
    <lineage>
        <taxon>Bacteria</taxon>
        <taxon>Bacillati</taxon>
        <taxon>Bacillota</taxon>
        <taxon>Bacilli</taxon>
        <taxon>Lactobacillales</taxon>
        <taxon>Lactobacillaceae</taxon>
        <taxon>Lactobacillus</taxon>
    </lineage>
</organism>
<reference evidence="2 3" key="1">
    <citation type="submission" date="2019-08" db="EMBL/GenBank/DDBJ databases">
        <title>In-depth cultivation of the pig gut microbiome towards novel bacterial diversity and tailored functional studies.</title>
        <authorList>
            <person name="Wylensek D."/>
            <person name="Hitch T.C.A."/>
            <person name="Clavel T."/>
        </authorList>
    </citation>
    <scope>NUCLEOTIDE SEQUENCE [LARGE SCALE GENOMIC DNA]</scope>
    <source>
        <strain evidence="2 3">WCA-470BD-2E</strain>
    </source>
</reference>
<keyword evidence="1" id="KW-0732">Signal</keyword>
<gene>
    <name evidence="2" type="ORF">FYJ61_07075</name>
</gene>
<feature type="chain" id="PRO_5032399246" evidence="1">
    <location>
        <begin position="30"/>
        <end position="175"/>
    </location>
</feature>
<proteinExistence type="predicted"/>
<dbReference type="EMBL" id="VUMW01000020">
    <property type="protein sequence ID" value="MST80214.1"/>
    <property type="molecule type" value="Genomic_DNA"/>
</dbReference>
<name>A0A844FNL1_9LACO</name>
<evidence type="ECO:0000313" key="3">
    <source>
        <dbReference type="Proteomes" id="UP000452141"/>
    </source>
</evidence>
<dbReference type="AlphaFoldDB" id="A0A844FNL1"/>
<evidence type="ECO:0000313" key="2">
    <source>
        <dbReference type="EMBL" id="MST80214.1"/>
    </source>
</evidence>
<comment type="caution">
    <text evidence="2">The sequence shown here is derived from an EMBL/GenBank/DDBJ whole genome shotgun (WGS) entry which is preliminary data.</text>
</comment>
<dbReference type="Proteomes" id="UP000452141">
    <property type="component" value="Unassembled WGS sequence"/>
</dbReference>